<protein>
    <submittedName>
        <fullName evidence="1">Uncharacterized protein</fullName>
    </submittedName>
</protein>
<evidence type="ECO:0000313" key="3">
    <source>
        <dbReference type="Proteomes" id="UP000095390"/>
    </source>
</evidence>
<evidence type="ECO:0000313" key="4">
    <source>
        <dbReference type="Proteomes" id="UP000095679"/>
    </source>
</evidence>
<name>A0A173SKK4_9FIRM</name>
<gene>
    <name evidence="2" type="ORF">ERS852450_01184</name>
    <name evidence="1" type="ORF">ERS852578_01024</name>
</gene>
<dbReference type="Proteomes" id="UP000095390">
    <property type="component" value="Unassembled WGS sequence"/>
</dbReference>
<dbReference type="Proteomes" id="UP000095679">
    <property type="component" value="Unassembled WGS sequence"/>
</dbReference>
<dbReference type="EMBL" id="CYZL01000008">
    <property type="protein sequence ID" value="CUO10995.1"/>
    <property type="molecule type" value="Genomic_DNA"/>
</dbReference>
<proteinExistence type="predicted"/>
<dbReference type="OrthoDB" id="2068084at2"/>
<dbReference type="EMBL" id="CYYC01000009">
    <property type="protein sequence ID" value="CUM90972.1"/>
    <property type="molecule type" value="Genomic_DNA"/>
</dbReference>
<organism evidence="1 3">
    <name type="scientific">Anaerobutyricum hallii</name>
    <dbReference type="NCBI Taxonomy" id="39488"/>
    <lineage>
        <taxon>Bacteria</taxon>
        <taxon>Bacillati</taxon>
        <taxon>Bacillota</taxon>
        <taxon>Clostridia</taxon>
        <taxon>Lachnospirales</taxon>
        <taxon>Lachnospiraceae</taxon>
        <taxon>Anaerobutyricum</taxon>
    </lineage>
</organism>
<evidence type="ECO:0000313" key="1">
    <source>
        <dbReference type="EMBL" id="CUM90972.1"/>
    </source>
</evidence>
<sequence>MKNNKKKYALVIILILFIAFFSSQCMMTRTNTESKKTVAVILPYTYNKENSRILDAIRDYAHNNSIILDVWHEKSLSSNELSSIIANEEQNHAIGILLIYPENYLTQQEKHYDYNNVLAITATMQTAFSHYAAFENSPSSSYLLPVSAQVIKKIQDGKTDCIYIKNTYELGYESIQMLDTYSRNKYMKDISIPCHKVDKAAIESGELDALLTN</sequence>
<dbReference type="AlphaFoldDB" id="A0A173SKK4"/>
<accession>A0A173SKK4</accession>
<dbReference type="RefSeq" id="WP_055182704.1">
    <property type="nucleotide sequence ID" value="NZ_BLYK01000006.1"/>
</dbReference>
<reference evidence="3 4" key="1">
    <citation type="submission" date="2015-09" db="EMBL/GenBank/DDBJ databases">
        <authorList>
            <consortium name="Pathogen Informatics"/>
        </authorList>
    </citation>
    <scope>NUCLEOTIDE SEQUENCE [LARGE SCALE GENOMIC DNA]</scope>
    <source>
        <strain evidence="2 4">2789STDY5834835</strain>
        <strain evidence="1 3">2789STDY5834966</strain>
    </source>
</reference>
<evidence type="ECO:0000313" key="2">
    <source>
        <dbReference type="EMBL" id="CUO10995.1"/>
    </source>
</evidence>